<proteinExistence type="predicted"/>
<organism evidence="3 4">
    <name type="scientific">Lactobacillus johnsonii</name>
    <dbReference type="NCBI Taxonomy" id="33959"/>
    <lineage>
        <taxon>Bacteria</taxon>
        <taxon>Bacillati</taxon>
        <taxon>Bacillota</taxon>
        <taxon>Bacilli</taxon>
        <taxon>Lactobacillales</taxon>
        <taxon>Lactobacillaceae</taxon>
        <taxon>Lactobacillus</taxon>
    </lineage>
</organism>
<protein>
    <submittedName>
        <fullName evidence="3">YSIRK-type signal peptide-containing protein</fullName>
    </submittedName>
</protein>
<keyword evidence="1" id="KW-0732">Signal</keyword>
<evidence type="ECO:0000313" key="4">
    <source>
        <dbReference type="Proteomes" id="UP001206357"/>
    </source>
</evidence>
<dbReference type="EMBL" id="JANKAU010000007">
    <property type="protein sequence ID" value="MCR1915140.1"/>
    <property type="molecule type" value="Genomic_DNA"/>
</dbReference>
<evidence type="ECO:0000256" key="1">
    <source>
        <dbReference type="ARBA" id="ARBA00022729"/>
    </source>
</evidence>
<dbReference type="NCBIfam" id="TIGR01168">
    <property type="entry name" value="YSIRK_signal"/>
    <property type="match status" value="1"/>
</dbReference>
<dbReference type="AlphaFoldDB" id="A0AAW5M4K6"/>
<evidence type="ECO:0000313" key="3">
    <source>
        <dbReference type="EMBL" id="MCR1915140.1"/>
    </source>
</evidence>
<feature type="domain" description="YSIRK Gram-positive signal peptide" evidence="2">
    <location>
        <begin position="17"/>
        <end position="41"/>
    </location>
</feature>
<dbReference type="RefSeq" id="WP_257578973.1">
    <property type="nucleotide sequence ID" value="NZ_JANKAU010000007.1"/>
</dbReference>
<accession>A0AAW5M4K6</accession>
<dbReference type="Pfam" id="PF04650">
    <property type="entry name" value="YSIRK_signal"/>
    <property type="match status" value="1"/>
</dbReference>
<dbReference type="InterPro" id="IPR005877">
    <property type="entry name" value="YSIRK_signal_dom"/>
</dbReference>
<evidence type="ECO:0000259" key="2">
    <source>
        <dbReference type="Pfam" id="PF04650"/>
    </source>
</evidence>
<sequence length="110" mass="12639">MLSKNNYKEKLRKMEPRKERFSIRKFSIGAASVLIGFFFMGIKSQNVHADTLAPSQNKEVNKVKTPTVQNEKINLGKNTEVTLNNEKTSDITSKKILHQTIQTFKIIEKE</sequence>
<dbReference type="Proteomes" id="UP001206357">
    <property type="component" value="Unassembled WGS sequence"/>
</dbReference>
<name>A0AAW5M4K6_LACJH</name>
<gene>
    <name evidence="3" type="ORF">NSA17_06830</name>
</gene>
<comment type="caution">
    <text evidence="3">The sequence shown here is derived from an EMBL/GenBank/DDBJ whole genome shotgun (WGS) entry which is preliminary data.</text>
</comment>
<reference evidence="3" key="1">
    <citation type="submission" date="2022-07" db="EMBL/GenBank/DDBJ databases">
        <title>Enhanced cultured diversity of the mouse gut microbiota enables custom-made synthetic communities.</title>
        <authorList>
            <person name="Afrizal A."/>
        </authorList>
    </citation>
    <scope>NUCLEOTIDE SEQUENCE</scope>
    <source>
        <strain evidence="3">DSM 100219</strain>
    </source>
</reference>